<dbReference type="RefSeq" id="WP_228234622.1">
    <property type="nucleotide sequence ID" value="NZ_ARXL01000025.1"/>
</dbReference>
<comment type="caution">
    <text evidence="1">The sequence shown here is derived from an EMBL/GenBank/DDBJ whole genome shotgun (WGS) entry which is preliminary data.</text>
</comment>
<protein>
    <submittedName>
        <fullName evidence="1">DUF1249 domain-containing protein</fullName>
    </submittedName>
</protein>
<reference evidence="1" key="1">
    <citation type="submission" date="2021-10" db="EMBL/GenBank/DDBJ databases">
        <title>The diversity and Nitrogen Metabolism of Culturable Nitrate-Utilizing Bacteria Within the Oxygen Minimum Zone of the Changjiang (Yangtze River)Estuary.</title>
        <authorList>
            <person name="Zhang D."/>
            <person name="Zheng J."/>
            <person name="Liu S."/>
            <person name="He W."/>
        </authorList>
    </citation>
    <scope>NUCLEOTIDE SEQUENCE</scope>
    <source>
        <strain evidence="1">FXH-223</strain>
    </source>
</reference>
<organism evidence="1 2">
    <name type="scientific">Alloalcanivorax marinus</name>
    <dbReference type="NCBI Taxonomy" id="1177169"/>
    <lineage>
        <taxon>Bacteria</taxon>
        <taxon>Pseudomonadati</taxon>
        <taxon>Pseudomonadota</taxon>
        <taxon>Gammaproteobacteria</taxon>
        <taxon>Oceanospirillales</taxon>
        <taxon>Alcanivoracaceae</taxon>
        <taxon>Alloalcanivorax</taxon>
    </lineage>
</organism>
<gene>
    <name evidence="1" type="ORF">LL252_15230</name>
</gene>
<dbReference type="PANTHER" id="PTHR38774:SF1">
    <property type="entry name" value="CYTOPLASMIC PROTEIN"/>
    <property type="match status" value="1"/>
</dbReference>
<dbReference type="Proteomes" id="UP001108027">
    <property type="component" value="Unassembled WGS sequence"/>
</dbReference>
<name>A0A9Q3UNZ2_9GAMM</name>
<dbReference type="AlphaFoldDB" id="A0A9Q3UNZ2"/>
<evidence type="ECO:0000313" key="1">
    <source>
        <dbReference type="EMBL" id="MCC4309925.1"/>
    </source>
</evidence>
<dbReference type="PANTHER" id="PTHR38774">
    <property type="entry name" value="CYTOPLASMIC PROTEIN-RELATED"/>
    <property type="match status" value="1"/>
</dbReference>
<sequence length="152" mass="17811">MSNARRYRLNFRDLMAQCESNYARLLPFIRALGERDSLDLALGRGRPRTVHIRVLERSPYTTTLRLQDQALHDAMPAPRLTVRLYHDARLAEVTEASPFRRVQARYPYPNSHMHQRDEKAQWNRFLGEWLAHVHDHGRDAAPPWRRSGTTGD</sequence>
<proteinExistence type="predicted"/>
<evidence type="ECO:0000313" key="2">
    <source>
        <dbReference type="Proteomes" id="UP001108027"/>
    </source>
</evidence>
<dbReference type="EMBL" id="JAJGNA010000024">
    <property type="protein sequence ID" value="MCC4309925.1"/>
    <property type="molecule type" value="Genomic_DNA"/>
</dbReference>
<accession>A0A9Q3UNZ2</accession>
<keyword evidence="2" id="KW-1185">Reference proteome</keyword>
<dbReference type="InterPro" id="IPR009659">
    <property type="entry name" value="DUF1249"/>
</dbReference>
<dbReference type="Pfam" id="PF06853">
    <property type="entry name" value="DUF1249"/>
    <property type="match status" value="1"/>
</dbReference>